<sequence length="368" mass="40080">MANAATGVRQRARGSTRTFVSLTGPAGNLGDALIRRGGLDWSRDTSDELVVYTGDAPDVWLRQLGVPADAIVLRSKSSVPRWLWLLATARRRPVLVFEAGEIPLDRGNGFRELVFLAETLLVRLKRGVVVRPPRGIRAPTNPSAWLHARAARLSQIALWRDAASAAIVGGGRLAPDIGFAAGVRAGRVWADREELIVSLRGARPHPDEAWLEAVRAIAAAEGLRIRTVVQVREDESRARELAELLGGVFEPWGDTDPVAQEERLRERYDNARLVISDRMHVLVLGALSGAVPAELVPHPTRKIAEAFATVGLDEITVDAGNADVDAMAQFLHAQLTRSVEVRERVSAAHRQLAELETEVRAAIRGARA</sequence>
<dbReference type="EMBL" id="CP054038">
    <property type="protein sequence ID" value="QKJ20359.1"/>
    <property type="molecule type" value="Genomic_DNA"/>
</dbReference>
<dbReference type="AlphaFoldDB" id="A0A7D4Q967"/>
<evidence type="ECO:0000313" key="2">
    <source>
        <dbReference type="Proteomes" id="UP000502498"/>
    </source>
</evidence>
<dbReference type="GO" id="GO:0016740">
    <property type="term" value="F:transferase activity"/>
    <property type="evidence" value="ECO:0007669"/>
    <property type="project" value="UniProtKB-KW"/>
</dbReference>
<dbReference type="RefSeq" id="WP_172990787.1">
    <property type="nucleotide sequence ID" value="NZ_CP054038.1"/>
</dbReference>
<reference evidence="1 2" key="1">
    <citation type="submission" date="2020-05" db="EMBL/GenBank/DDBJ databases">
        <title>Strain PA2F3 complete genome.</title>
        <authorList>
            <person name="Kim Y.-S."/>
            <person name="Kim S.-J."/>
            <person name="Jung H.-k."/>
            <person name="Kim S.-E."/>
            <person name="Kim K.-H."/>
        </authorList>
    </citation>
    <scope>NUCLEOTIDE SEQUENCE [LARGE SCALE GENOMIC DNA]</scope>
    <source>
        <strain evidence="1 2">PA2F3</strain>
    </source>
</reference>
<accession>A0A7D4Q967</accession>
<organism evidence="1 2">
    <name type="scientific">Microbacterium hominis</name>
    <dbReference type="NCBI Taxonomy" id="162426"/>
    <lineage>
        <taxon>Bacteria</taxon>
        <taxon>Bacillati</taxon>
        <taxon>Actinomycetota</taxon>
        <taxon>Actinomycetes</taxon>
        <taxon>Micrococcales</taxon>
        <taxon>Microbacteriaceae</taxon>
        <taxon>Microbacterium</taxon>
    </lineage>
</organism>
<evidence type="ECO:0000313" key="1">
    <source>
        <dbReference type="EMBL" id="QKJ20359.1"/>
    </source>
</evidence>
<protein>
    <submittedName>
        <fullName evidence="1">Polysaccharide pyruvyl transferase family protein</fullName>
    </submittedName>
</protein>
<keyword evidence="1" id="KW-0808">Transferase</keyword>
<gene>
    <name evidence="1" type="ORF">HQM25_13975</name>
</gene>
<dbReference type="Proteomes" id="UP000502498">
    <property type="component" value="Chromosome"/>
</dbReference>
<name>A0A7D4Q967_9MICO</name>
<proteinExistence type="predicted"/>